<evidence type="ECO:0000313" key="15">
    <source>
        <dbReference type="EMBL" id="SMG17163.1"/>
    </source>
</evidence>
<name>A0A1X7IQ20_9BACT</name>
<dbReference type="Proteomes" id="UP000193804">
    <property type="component" value="Unassembled WGS sequence"/>
</dbReference>
<keyword evidence="6" id="KW-0547">Nucleotide-binding</keyword>
<keyword evidence="2 15" id="KW-0436">Ligase</keyword>
<keyword evidence="10" id="KW-0233">DNA recombination</keyword>
<evidence type="ECO:0000259" key="14">
    <source>
        <dbReference type="PROSITE" id="PS50160"/>
    </source>
</evidence>
<keyword evidence="4" id="KW-0235">DNA replication</keyword>
<dbReference type="NCBIfam" id="TIGR04120">
    <property type="entry name" value="DNA_lig_bact"/>
    <property type="match status" value="1"/>
</dbReference>
<evidence type="ECO:0000256" key="9">
    <source>
        <dbReference type="ARBA" id="ARBA00022842"/>
    </source>
</evidence>
<dbReference type="EMBL" id="FXAW01000001">
    <property type="protein sequence ID" value="SMG17163.1"/>
    <property type="molecule type" value="Genomic_DNA"/>
</dbReference>
<dbReference type="PANTHER" id="PTHR45674">
    <property type="entry name" value="DNA LIGASE 1/3 FAMILY MEMBER"/>
    <property type="match status" value="1"/>
</dbReference>
<dbReference type="GO" id="GO:0003910">
    <property type="term" value="F:DNA ligase (ATP) activity"/>
    <property type="evidence" value="ECO:0007669"/>
    <property type="project" value="UniProtKB-EC"/>
</dbReference>
<dbReference type="PANTHER" id="PTHR45674:SF13">
    <property type="entry name" value="DNA LIGASE-RELATED"/>
    <property type="match status" value="1"/>
</dbReference>
<dbReference type="Pfam" id="PF04679">
    <property type="entry name" value="DNA_ligase_A_C"/>
    <property type="match status" value="1"/>
</dbReference>
<dbReference type="RefSeq" id="WP_085515887.1">
    <property type="nucleotide sequence ID" value="NZ_FXAW01000001.1"/>
</dbReference>
<dbReference type="Pfam" id="PF04675">
    <property type="entry name" value="DNA_ligase_A_N"/>
    <property type="match status" value="1"/>
</dbReference>
<dbReference type="SUPFAM" id="SSF56091">
    <property type="entry name" value="DNA ligase/mRNA capping enzyme, catalytic domain"/>
    <property type="match status" value="1"/>
</dbReference>
<keyword evidence="12" id="KW-0131">Cell cycle</keyword>
<dbReference type="GO" id="GO:0005524">
    <property type="term" value="F:ATP binding"/>
    <property type="evidence" value="ECO:0007669"/>
    <property type="project" value="UniProtKB-KW"/>
</dbReference>
<dbReference type="STRING" id="1028.SAMN05661096_00930"/>
<evidence type="ECO:0000256" key="4">
    <source>
        <dbReference type="ARBA" id="ARBA00022705"/>
    </source>
</evidence>
<evidence type="ECO:0000256" key="8">
    <source>
        <dbReference type="ARBA" id="ARBA00022840"/>
    </source>
</evidence>
<sequence length="533" mass="61770">MKEFAKLIASIDQSNKTTDKVNALKSYFLSANDQDKIWTLALFTHRKPKRVVKTSLIKDWITEWTGIPEWLFQESYHVVGDLAETIALLLTAPEGYQKEIDKPLSYYIECLISISNKTVEEKKEKLKLIYDELNQQERFVFTKIMTGGWRVGVSQNLITKALSEAFEIDKSIVAHRLMGDWSPQKFTFQELILEQGENDLASRPYPFYLAHPIETQEITKDLDPNDWYAEWKWDGIRGQIIKRNDEVFIWSRGEELVTEKFPELEEMAKILPNGTALDGEIIAYENGAPLSFGILQTRIGRKNITKNLLKKAPVVFICYDLIELNAQDIRKEPLEKRVQKLERLISETSHSVLIDSKKIEFSSWDELIAIRKKSRSYKTEGLMLKKKESPYEAGRKRGSWWKWKIAPLTIDGIMIYAQKGHGRRADLYSDYTLAVWNQNELIPFAKAYSGLTDAEMRKVDAFVKKNTKEKFGPVRTVKPELVFEIAFEGIQASNRHKSGIALRFPRISRWRQDKPTTEANTLNDLQELLEKYG</sequence>
<dbReference type="Gene3D" id="2.40.50.140">
    <property type="entry name" value="Nucleic acid-binding proteins"/>
    <property type="match status" value="1"/>
</dbReference>
<dbReference type="EC" id="6.5.1.1" evidence="1"/>
<dbReference type="GO" id="GO:0003677">
    <property type="term" value="F:DNA binding"/>
    <property type="evidence" value="ECO:0007669"/>
    <property type="project" value="InterPro"/>
</dbReference>
<accession>A0A1X7IQ20</accession>
<evidence type="ECO:0000313" key="16">
    <source>
        <dbReference type="Proteomes" id="UP000193804"/>
    </source>
</evidence>
<keyword evidence="7" id="KW-0227">DNA damage</keyword>
<feature type="domain" description="ATP-dependent DNA ligase family profile" evidence="14">
    <location>
        <begin position="307"/>
        <end position="437"/>
    </location>
</feature>
<dbReference type="NCBIfam" id="NF006701">
    <property type="entry name" value="PRK09247.1"/>
    <property type="match status" value="1"/>
</dbReference>
<keyword evidence="9" id="KW-0460">Magnesium</keyword>
<dbReference type="InterPro" id="IPR016059">
    <property type="entry name" value="DNA_ligase_ATP-dep_CS"/>
</dbReference>
<evidence type="ECO:0000256" key="6">
    <source>
        <dbReference type="ARBA" id="ARBA00022741"/>
    </source>
</evidence>
<evidence type="ECO:0000256" key="12">
    <source>
        <dbReference type="ARBA" id="ARBA00023306"/>
    </source>
</evidence>
<dbReference type="Pfam" id="PF01068">
    <property type="entry name" value="DNA_ligase_A_M"/>
    <property type="match status" value="1"/>
</dbReference>
<evidence type="ECO:0000256" key="10">
    <source>
        <dbReference type="ARBA" id="ARBA00023172"/>
    </source>
</evidence>
<evidence type="ECO:0000256" key="13">
    <source>
        <dbReference type="ARBA" id="ARBA00034003"/>
    </source>
</evidence>
<dbReference type="InterPro" id="IPR012340">
    <property type="entry name" value="NA-bd_OB-fold"/>
</dbReference>
<dbReference type="Gene3D" id="1.10.3260.10">
    <property type="entry name" value="DNA ligase, ATP-dependent, N-terminal domain"/>
    <property type="match status" value="1"/>
</dbReference>
<dbReference type="GO" id="GO:0046872">
    <property type="term" value="F:metal ion binding"/>
    <property type="evidence" value="ECO:0007669"/>
    <property type="project" value="UniProtKB-KW"/>
</dbReference>
<dbReference type="GO" id="GO:0006310">
    <property type="term" value="P:DNA recombination"/>
    <property type="evidence" value="ECO:0007669"/>
    <property type="project" value="UniProtKB-KW"/>
</dbReference>
<dbReference type="InterPro" id="IPR012309">
    <property type="entry name" value="DNA_ligase_ATP-dep_C"/>
</dbReference>
<dbReference type="GO" id="GO:0006260">
    <property type="term" value="P:DNA replication"/>
    <property type="evidence" value="ECO:0007669"/>
    <property type="project" value="UniProtKB-KW"/>
</dbReference>
<evidence type="ECO:0000256" key="11">
    <source>
        <dbReference type="ARBA" id="ARBA00023204"/>
    </source>
</evidence>
<keyword evidence="8" id="KW-0067">ATP-binding</keyword>
<dbReference type="CDD" id="cd07972">
    <property type="entry name" value="OBF_DNA_ligase_Arch_LigB"/>
    <property type="match status" value="1"/>
</dbReference>
<keyword evidence="3" id="KW-0132">Cell division</keyword>
<dbReference type="InterPro" id="IPR036599">
    <property type="entry name" value="DNA_ligase_N_sf"/>
</dbReference>
<dbReference type="InterPro" id="IPR012308">
    <property type="entry name" value="DNA_ligase_ATP-dep_N"/>
</dbReference>
<dbReference type="InterPro" id="IPR050191">
    <property type="entry name" value="ATP-dep_DNA_ligase"/>
</dbReference>
<gene>
    <name evidence="15" type="ORF">SAMN05661096_00930</name>
</gene>
<dbReference type="AlphaFoldDB" id="A0A1X7IQ20"/>
<dbReference type="SUPFAM" id="SSF117018">
    <property type="entry name" value="ATP-dependent DNA ligase DNA-binding domain"/>
    <property type="match status" value="1"/>
</dbReference>
<dbReference type="GO" id="GO:0051301">
    <property type="term" value="P:cell division"/>
    <property type="evidence" value="ECO:0007669"/>
    <property type="project" value="UniProtKB-KW"/>
</dbReference>
<organism evidence="15 16">
    <name type="scientific">Marivirga sericea</name>
    <dbReference type="NCBI Taxonomy" id="1028"/>
    <lineage>
        <taxon>Bacteria</taxon>
        <taxon>Pseudomonadati</taxon>
        <taxon>Bacteroidota</taxon>
        <taxon>Cytophagia</taxon>
        <taxon>Cytophagales</taxon>
        <taxon>Marivirgaceae</taxon>
        <taxon>Marivirga</taxon>
    </lineage>
</organism>
<keyword evidence="11" id="KW-0234">DNA repair</keyword>
<dbReference type="PROSITE" id="PS50160">
    <property type="entry name" value="DNA_LIGASE_A3"/>
    <property type="match status" value="1"/>
</dbReference>
<evidence type="ECO:0000256" key="5">
    <source>
        <dbReference type="ARBA" id="ARBA00022723"/>
    </source>
</evidence>
<dbReference type="PROSITE" id="PS00697">
    <property type="entry name" value="DNA_LIGASE_A1"/>
    <property type="match status" value="1"/>
</dbReference>
<dbReference type="GO" id="GO:0006281">
    <property type="term" value="P:DNA repair"/>
    <property type="evidence" value="ECO:0007669"/>
    <property type="project" value="UniProtKB-KW"/>
</dbReference>
<evidence type="ECO:0000256" key="1">
    <source>
        <dbReference type="ARBA" id="ARBA00012727"/>
    </source>
</evidence>
<evidence type="ECO:0000256" key="3">
    <source>
        <dbReference type="ARBA" id="ARBA00022618"/>
    </source>
</evidence>
<dbReference type="InterPro" id="IPR026333">
    <property type="entry name" value="ATP_dep_DNA_lig_pp_1105_fam"/>
</dbReference>
<dbReference type="CDD" id="cd07897">
    <property type="entry name" value="Adenylation_DNA_ligase_Bac1"/>
    <property type="match status" value="1"/>
</dbReference>
<dbReference type="SUPFAM" id="SSF50249">
    <property type="entry name" value="Nucleic acid-binding proteins"/>
    <property type="match status" value="1"/>
</dbReference>
<comment type="catalytic activity">
    <reaction evidence="13">
        <text>ATP + (deoxyribonucleotide)n-3'-hydroxyl + 5'-phospho-(deoxyribonucleotide)m = (deoxyribonucleotide)n+m + AMP + diphosphate.</text>
        <dbReference type="EC" id="6.5.1.1"/>
    </reaction>
</comment>
<keyword evidence="16" id="KW-1185">Reference proteome</keyword>
<keyword evidence="5" id="KW-0479">Metal-binding</keyword>
<proteinExistence type="predicted"/>
<evidence type="ECO:0000256" key="2">
    <source>
        <dbReference type="ARBA" id="ARBA00022598"/>
    </source>
</evidence>
<protein>
    <recommendedName>
        <fullName evidence="1">DNA ligase (ATP)</fullName>
        <ecNumber evidence="1">6.5.1.1</ecNumber>
    </recommendedName>
</protein>
<reference evidence="16" key="1">
    <citation type="submission" date="2017-04" db="EMBL/GenBank/DDBJ databases">
        <authorList>
            <person name="Varghese N."/>
            <person name="Submissions S."/>
        </authorList>
    </citation>
    <scope>NUCLEOTIDE SEQUENCE [LARGE SCALE GENOMIC DNA]</scope>
    <source>
        <strain evidence="16">DSM 4125</strain>
    </source>
</reference>
<dbReference type="Gene3D" id="3.30.470.30">
    <property type="entry name" value="DNA ligase/mRNA capping enzyme"/>
    <property type="match status" value="1"/>
</dbReference>
<dbReference type="OrthoDB" id="9767858at2"/>
<dbReference type="InterPro" id="IPR012310">
    <property type="entry name" value="DNA_ligase_ATP-dep_cent"/>
</dbReference>
<evidence type="ECO:0000256" key="7">
    <source>
        <dbReference type="ARBA" id="ARBA00022763"/>
    </source>
</evidence>